<dbReference type="InterPro" id="IPR001031">
    <property type="entry name" value="Thioesterase"/>
</dbReference>
<dbReference type="GO" id="GO:0031177">
    <property type="term" value="F:phosphopantetheine binding"/>
    <property type="evidence" value="ECO:0007669"/>
    <property type="project" value="TreeGrafter"/>
</dbReference>
<dbReference type="InterPro" id="IPR000873">
    <property type="entry name" value="AMP-dep_synth/lig_dom"/>
</dbReference>
<dbReference type="InterPro" id="IPR042099">
    <property type="entry name" value="ANL_N_sf"/>
</dbReference>
<accession>A0A497V664</accession>
<dbReference type="SUPFAM" id="SSF53474">
    <property type="entry name" value="alpha/beta-Hydrolases"/>
    <property type="match status" value="1"/>
</dbReference>
<dbReference type="RefSeq" id="WP_170157992.1">
    <property type="nucleotide sequence ID" value="NZ_RCCE01000010.1"/>
</dbReference>
<dbReference type="Gene3D" id="1.10.1200.10">
    <property type="entry name" value="ACP-like"/>
    <property type="match status" value="1"/>
</dbReference>
<dbReference type="PROSITE" id="PS50075">
    <property type="entry name" value="CARRIER"/>
    <property type="match status" value="1"/>
</dbReference>
<evidence type="ECO:0000259" key="1">
    <source>
        <dbReference type="PROSITE" id="PS50075"/>
    </source>
</evidence>
<dbReference type="SUPFAM" id="SSF47336">
    <property type="entry name" value="ACP-like"/>
    <property type="match status" value="1"/>
</dbReference>
<dbReference type="Pfam" id="PF00550">
    <property type="entry name" value="PP-binding"/>
    <property type="match status" value="1"/>
</dbReference>
<dbReference type="EMBL" id="RCCE01000010">
    <property type="protein sequence ID" value="RLJ36198.1"/>
    <property type="molecule type" value="Genomic_DNA"/>
</dbReference>
<sequence>MTTAETQVSTAKIAPVYLHELITPALKANPDHCAFRFRGAELTCADLLKAARHAATRLSRLGLVAGEPVAVEIEHSFELVIGMCGVVMSGGCVVPIDPTASEERRRAILADINPRLVMTRSQQKSASCPPGSSASIDIVDNGPGQVVPADPDLAFVVYTSGSGGGPKGVEITHANYTGRLQKIIEASPSGAGTVDLAWTPSSFIGMLDEIFYPLLMGFRAVIADPNGRTEPRDLANLIAREGITTFRITPSLLDVFLRSGVADRLGGVRRIFCSGETLSADLQKRAHDLLNADIVGFYGATEAPGVAFHAYDRNAPPLETSICMPQVFAAICVTGADGRDVDVGETGEIWIGGCAVARGYRGKPDLSAEKFVQRDGAQWYRTGDLGRRLDGGRIEVLGRLDLSEVKIHGVRVSLPEIREALGSLPLVADAWVSVVTTAQGGDPILVAHYVATDGVDAAPRGLKSELSSLLPSAAVPRALIERDHFPLTANGKLDIQKLAQEASAFLASASKTEITGDLPEPGKMSSEIEALLPVVIDVAEEILNVEGLSGRDNFFAAGGNSLLAVHCSLALSERLGVDIMTTLIFNTETLLDIAEAIASGRGHAAASLRLLRNGDGEEPPLFTVNATGNYSVLAAQLGGTYPVYNLNIFGLTNDLIETLDTVALEDLAVRLAEQIYDAHPTGPYRLLAYCQDGCLAIETARVLQQRHGAICSLLLIDTFFMEHRTNPKMLLMRAVDLGASYYFKKLKGMLRKQKAQDSFADIDPERRAALMGKSQNDQRLYRRYTELFTAYRPSVFEGQVALFVSQEWRRANLSCVQEMAQNGLTVAYVPGLHNTLFTQEDVPNLAAAIDAELPRLQGRRTC</sequence>
<dbReference type="Gene3D" id="3.30.300.30">
    <property type="match status" value="1"/>
</dbReference>
<dbReference type="GO" id="GO:0005737">
    <property type="term" value="C:cytoplasm"/>
    <property type="evidence" value="ECO:0007669"/>
    <property type="project" value="TreeGrafter"/>
</dbReference>
<dbReference type="PANTHER" id="PTHR45527">
    <property type="entry name" value="NONRIBOSOMAL PEPTIDE SYNTHETASE"/>
    <property type="match status" value="1"/>
</dbReference>
<dbReference type="PANTHER" id="PTHR45527:SF1">
    <property type="entry name" value="FATTY ACID SYNTHASE"/>
    <property type="match status" value="1"/>
</dbReference>
<dbReference type="InterPro" id="IPR029058">
    <property type="entry name" value="AB_hydrolase_fold"/>
</dbReference>
<gene>
    <name evidence="2" type="ORF">BCF46_3888</name>
</gene>
<organism evidence="2 3">
    <name type="scientific">Litoreibacter meonggei</name>
    <dbReference type="NCBI Taxonomy" id="1049199"/>
    <lineage>
        <taxon>Bacteria</taxon>
        <taxon>Pseudomonadati</taxon>
        <taxon>Pseudomonadota</taxon>
        <taxon>Alphaproteobacteria</taxon>
        <taxon>Rhodobacterales</taxon>
        <taxon>Roseobacteraceae</taxon>
        <taxon>Litoreibacter</taxon>
    </lineage>
</organism>
<dbReference type="SUPFAM" id="SSF56801">
    <property type="entry name" value="Acetyl-CoA synthetase-like"/>
    <property type="match status" value="1"/>
</dbReference>
<dbReference type="Pfam" id="PF00501">
    <property type="entry name" value="AMP-binding"/>
    <property type="match status" value="1"/>
</dbReference>
<reference evidence="2 3" key="1">
    <citation type="submission" date="2018-10" db="EMBL/GenBank/DDBJ databases">
        <title>Genomic Encyclopedia of Archaeal and Bacterial Type Strains, Phase II (KMG-II): from individual species to whole genera.</title>
        <authorList>
            <person name="Goeker M."/>
        </authorList>
    </citation>
    <scope>NUCLEOTIDE SEQUENCE [LARGE SCALE GENOMIC DNA]</scope>
    <source>
        <strain evidence="2 3">DSM 29466</strain>
    </source>
</reference>
<evidence type="ECO:0000313" key="2">
    <source>
        <dbReference type="EMBL" id="RLJ36198.1"/>
    </source>
</evidence>
<dbReference type="AlphaFoldDB" id="A0A497V664"/>
<dbReference type="GO" id="GO:0044550">
    <property type="term" value="P:secondary metabolite biosynthetic process"/>
    <property type="evidence" value="ECO:0007669"/>
    <property type="project" value="TreeGrafter"/>
</dbReference>
<dbReference type="InterPro" id="IPR025110">
    <property type="entry name" value="AMP-bd_C"/>
</dbReference>
<evidence type="ECO:0000313" key="3">
    <source>
        <dbReference type="Proteomes" id="UP000269157"/>
    </source>
</evidence>
<proteinExistence type="predicted"/>
<dbReference type="Gene3D" id="3.40.50.1820">
    <property type="entry name" value="alpha/beta hydrolase"/>
    <property type="match status" value="1"/>
</dbReference>
<feature type="domain" description="Carrier" evidence="1">
    <location>
        <begin position="526"/>
        <end position="601"/>
    </location>
</feature>
<comment type="caution">
    <text evidence="2">The sequence shown here is derived from an EMBL/GenBank/DDBJ whole genome shotgun (WGS) entry which is preliminary data.</text>
</comment>
<protein>
    <submittedName>
        <fullName evidence="2">Enterobactin synthetase component F</fullName>
    </submittedName>
</protein>
<dbReference type="Gene3D" id="3.40.50.12780">
    <property type="entry name" value="N-terminal domain of ligase-like"/>
    <property type="match status" value="1"/>
</dbReference>
<keyword evidence="3" id="KW-1185">Reference proteome</keyword>
<dbReference type="InterPro" id="IPR036736">
    <property type="entry name" value="ACP-like_sf"/>
</dbReference>
<dbReference type="InterPro" id="IPR009081">
    <property type="entry name" value="PP-bd_ACP"/>
</dbReference>
<dbReference type="Pfam" id="PF00975">
    <property type="entry name" value="Thioesterase"/>
    <property type="match status" value="1"/>
</dbReference>
<dbReference type="Proteomes" id="UP000269157">
    <property type="component" value="Unassembled WGS sequence"/>
</dbReference>
<name>A0A497V664_9RHOB</name>
<dbReference type="GO" id="GO:0043041">
    <property type="term" value="P:amino acid activation for nonribosomal peptide biosynthetic process"/>
    <property type="evidence" value="ECO:0007669"/>
    <property type="project" value="TreeGrafter"/>
</dbReference>
<dbReference type="InterPro" id="IPR045851">
    <property type="entry name" value="AMP-bd_C_sf"/>
</dbReference>
<dbReference type="Pfam" id="PF13193">
    <property type="entry name" value="AMP-binding_C"/>
    <property type="match status" value="1"/>
</dbReference>